<keyword evidence="19" id="KW-1185">Reference proteome</keyword>
<comment type="subcellular location">
    <subcellularLocation>
        <location evidence="4">Endoplasmic reticulum membrane</location>
        <topology evidence="4">Peripheral membrane protein</topology>
    </subcellularLocation>
    <subcellularLocation>
        <location evidence="3">Microsome membrane</location>
        <topology evidence="3">Peripheral membrane protein</topology>
    </subcellularLocation>
</comment>
<evidence type="ECO:0000256" key="9">
    <source>
        <dbReference type="ARBA" id="ARBA00022848"/>
    </source>
</evidence>
<feature type="chain" id="PRO_5042970486" description="Cytochrome P450" evidence="17">
    <location>
        <begin position="24"/>
        <end position="511"/>
    </location>
</feature>
<accession>A0AAN9VA77</accession>
<comment type="caution">
    <text evidence="18">The sequence shown here is derived from an EMBL/GenBank/DDBJ whole genome shotgun (WGS) entry which is preliminary data.</text>
</comment>
<sequence>MNPLLLVAALALLILYLVKFAYSRPSNFPPGPPKLPVFGNYLQLLAGNYWYPYRELDRLARRYGCKVLGLHWGPVPTVVACDQQSIRQALAQPQLQGRFESIVTKTRAFDKTLGVFFTDGAFWAEQRRFALRHLRDFGFGRRSPALEAEAQGELEHLVKLLRGETSAPHDKEVYSNGRALLPDALYPAFINSILVPLAGARLPRDRDPALRATGRTVMLFQTAFDTTGGFLGILPWLRHLFPHLTGHQNNQRSSAHLHGVFRDIIGDHKISFTEAHMRDFCDVYLKEMEKLREEGILDKTTFSEDQLLLSMIDFFFPAATAISTTMVFAIVFLMHNPHVAERVQEELDNVVGRSRLPHLDDRVSLPYTEATLRETMRRATLTPISIPHRATEDTHFMGYDVPKDSMIITCLWSMHMDKEFWGDPEAFRPERFLDDQGQLLKKDPTLPFGAGKRLCAGETFARHYLFLFFAGLMQNFRFRMPNGQKPPPMDGHRPGIIESIPPFWVEVQPRD</sequence>
<name>A0AAN9VA77_9ORTH</name>
<evidence type="ECO:0000256" key="14">
    <source>
        <dbReference type="PIRSR" id="PIRSR602401-1"/>
    </source>
</evidence>
<keyword evidence="10 15" id="KW-0560">Oxidoreductase</keyword>
<evidence type="ECO:0000256" key="12">
    <source>
        <dbReference type="ARBA" id="ARBA00023033"/>
    </source>
</evidence>
<dbReference type="GO" id="GO:0006805">
    <property type="term" value="P:xenobiotic metabolic process"/>
    <property type="evidence" value="ECO:0007669"/>
    <property type="project" value="TreeGrafter"/>
</dbReference>
<evidence type="ECO:0000256" key="2">
    <source>
        <dbReference type="ARBA" id="ARBA00003690"/>
    </source>
</evidence>
<reference evidence="18 19" key="1">
    <citation type="submission" date="2024-03" db="EMBL/GenBank/DDBJ databases">
        <title>The genome assembly and annotation of the cricket Gryllus longicercus Weissman &amp; Gray.</title>
        <authorList>
            <person name="Szrajer S."/>
            <person name="Gray D."/>
            <person name="Ylla G."/>
        </authorList>
    </citation>
    <scope>NUCLEOTIDE SEQUENCE [LARGE SCALE GENOMIC DNA]</scope>
    <source>
        <strain evidence="18">DAG 2021-001</strain>
        <tissue evidence="18">Whole body minus gut</tissue>
    </source>
</reference>
<evidence type="ECO:0000313" key="19">
    <source>
        <dbReference type="Proteomes" id="UP001378592"/>
    </source>
</evidence>
<keyword evidence="8" id="KW-0256">Endoplasmic reticulum</keyword>
<evidence type="ECO:0000313" key="18">
    <source>
        <dbReference type="EMBL" id="KAK7791201.1"/>
    </source>
</evidence>
<keyword evidence="6 14" id="KW-0349">Heme</keyword>
<evidence type="ECO:0000256" key="4">
    <source>
        <dbReference type="ARBA" id="ARBA00004406"/>
    </source>
</evidence>
<evidence type="ECO:0000256" key="1">
    <source>
        <dbReference type="ARBA" id="ARBA00001971"/>
    </source>
</evidence>
<dbReference type="PROSITE" id="PS00086">
    <property type="entry name" value="CYTOCHROME_P450"/>
    <property type="match status" value="1"/>
</dbReference>
<feature type="transmembrane region" description="Helical" evidence="16">
    <location>
        <begin position="314"/>
        <end position="334"/>
    </location>
</feature>
<gene>
    <name evidence="18" type="ORF">R5R35_009364</name>
</gene>
<dbReference type="GO" id="GO:0020037">
    <property type="term" value="F:heme binding"/>
    <property type="evidence" value="ECO:0007669"/>
    <property type="project" value="InterPro"/>
</dbReference>
<evidence type="ECO:0000256" key="6">
    <source>
        <dbReference type="ARBA" id="ARBA00022617"/>
    </source>
</evidence>
<dbReference type="SUPFAM" id="SSF48264">
    <property type="entry name" value="Cytochrome P450"/>
    <property type="match status" value="1"/>
</dbReference>
<dbReference type="InterPro" id="IPR036396">
    <property type="entry name" value="Cyt_P450_sf"/>
</dbReference>
<protein>
    <recommendedName>
        <fullName evidence="20">Cytochrome P450</fullName>
    </recommendedName>
</protein>
<dbReference type="InterPro" id="IPR002401">
    <property type="entry name" value="Cyt_P450_E_grp-I"/>
</dbReference>
<dbReference type="GO" id="GO:0006082">
    <property type="term" value="P:organic acid metabolic process"/>
    <property type="evidence" value="ECO:0007669"/>
    <property type="project" value="TreeGrafter"/>
</dbReference>
<dbReference type="EMBL" id="JAZDUA010000552">
    <property type="protein sequence ID" value="KAK7791201.1"/>
    <property type="molecule type" value="Genomic_DNA"/>
</dbReference>
<dbReference type="AlphaFoldDB" id="A0AAN9VA77"/>
<dbReference type="PRINTS" id="PR00463">
    <property type="entry name" value="EP450I"/>
</dbReference>
<dbReference type="PANTHER" id="PTHR24300:SF376">
    <property type="entry name" value="CYTOCHROME P450 15A1"/>
    <property type="match status" value="1"/>
</dbReference>
<dbReference type="GO" id="GO:0005506">
    <property type="term" value="F:iron ion binding"/>
    <property type="evidence" value="ECO:0007669"/>
    <property type="project" value="InterPro"/>
</dbReference>
<keyword evidence="13 16" id="KW-0472">Membrane</keyword>
<comment type="similarity">
    <text evidence="5 15">Belongs to the cytochrome P450 family.</text>
</comment>
<dbReference type="InterPro" id="IPR017972">
    <property type="entry name" value="Cyt_P450_CS"/>
</dbReference>
<keyword evidence="12 15" id="KW-0503">Monooxygenase</keyword>
<evidence type="ECO:0000256" key="17">
    <source>
        <dbReference type="SAM" id="SignalP"/>
    </source>
</evidence>
<keyword evidence="7 14" id="KW-0479">Metal-binding</keyword>
<comment type="function">
    <text evidence="2">May be involved in the metabolism of insect hormones and in the breakdown of synthetic insecticides.</text>
</comment>
<dbReference type="GO" id="GO:0008395">
    <property type="term" value="F:steroid hydroxylase activity"/>
    <property type="evidence" value="ECO:0007669"/>
    <property type="project" value="TreeGrafter"/>
</dbReference>
<dbReference type="FunFam" id="1.10.630.10:FF:000238">
    <property type="entry name" value="Cytochrome P450 2A6"/>
    <property type="match status" value="1"/>
</dbReference>
<dbReference type="PANTHER" id="PTHR24300">
    <property type="entry name" value="CYTOCHROME P450 508A4-RELATED"/>
    <property type="match status" value="1"/>
</dbReference>
<dbReference type="GO" id="GO:0005789">
    <property type="term" value="C:endoplasmic reticulum membrane"/>
    <property type="evidence" value="ECO:0007669"/>
    <property type="project" value="UniProtKB-SubCell"/>
</dbReference>
<evidence type="ECO:0000256" key="15">
    <source>
        <dbReference type="RuleBase" id="RU000461"/>
    </source>
</evidence>
<feature type="signal peptide" evidence="17">
    <location>
        <begin position="1"/>
        <end position="23"/>
    </location>
</feature>
<dbReference type="Gene3D" id="1.10.630.10">
    <property type="entry name" value="Cytochrome P450"/>
    <property type="match status" value="1"/>
</dbReference>
<evidence type="ECO:0000256" key="11">
    <source>
        <dbReference type="ARBA" id="ARBA00023004"/>
    </source>
</evidence>
<evidence type="ECO:0000256" key="5">
    <source>
        <dbReference type="ARBA" id="ARBA00010617"/>
    </source>
</evidence>
<evidence type="ECO:0000256" key="8">
    <source>
        <dbReference type="ARBA" id="ARBA00022824"/>
    </source>
</evidence>
<dbReference type="PRINTS" id="PR00385">
    <property type="entry name" value="P450"/>
</dbReference>
<evidence type="ECO:0000256" key="13">
    <source>
        <dbReference type="ARBA" id="ARBA00023136"/>
    </source>
</evidence>
<feature type="binding site" description="axial binding residue" evidence="14">
    <location>
        <position position="455"/>
    </location>
    <ligand>
        <name>heme</name>
        <dbReference type="ChEBI" id="CHEBI:30413"/>
    </ligand>
    <ligandPart>
        <name>Fe</name>
        <dbReference type="ChEBI" id="CHEBI:18248"/>
    </ligandPart>
</feature>
<organism evidence="18 19">
    <name type="scientific">Gryllus longicercus</name>
    <dbReference type="NCBI Taxonomy" id="2509291"/>
    <lineage>
        <taxon>Eukaryota</taxon>
        <taxon>Metazoa</taxon>
        <taxon>Ecdysozoa</taxon>
        <taxon>Arthropoda</taxon>
        <taxon>Hexapoda</taxon>
        <taxon>Insecta</taxon>
        <taxon>Pterygota</taxon>
        <taxon>Neoptera</taxon>
        <taxon>Polyneoptera</taxon>
        <taxon>Orthoptera</taxon>
        <taxon>Ensifera</taxon>
        <taxon>Gryllidea</taxon>
        <taxon>Grylloidea</taxon>
        <taxon>Gryllidae</taxon>
        <taxon>Gryllinae</taxon>
        <taxon>Gryllus</taxon>
    </lineage>
</organism>
<evidence type="ECO:0000256" key="7">
    <source>
        <dbReference type="ARBA" id="ARBA00022723"/>
    </source>
</evidence>
<keyword evidence="17" id="KW-0732">Signal</keyword>
<evidence type="ECO:0000256" key="3">
    <source>
        <dbReference type="ARBA" id="ARBA00004174"/>
    </source>
</evidence>
<evidence type="ECO:0000256" key="10">
    <source>
        <dbReference type="ARBA" id="ARBA00023002"/>
    </source>
</evidence>
<dbReference type="Pfam" id="PF00067">
    <property type="entry name" value="p450"/>
    <property type="match status" value="1"/>
</dbReference>
<dbReference type="InterPro" id="IPR050182">
    <property type="entry name" value="Cytochrome_P450_fam2"/>
</dbReference>
<evidence type="ECO:0000256" key="16">
    <source>
        <dbReference type="SAM" id="Phobius"/>
    </source>
</evidence>
<keyword evidence="16" id="KW-1133">Transmembrane helix</keyword>
<dbReference type="InterPro" id="IPR001128">
    <property type="entry name" value="Cyt_P450"/>
</dbReference>
<keyword evidence="11 14" id="KW-0408">Iron</keyword>
<evidence type="ECO:0008006" key="20">
    <source>
        <dbReference type="Google" id="ProtNLM"/>
    </source>
</evidence>
<comment type="cofactor">
    <cofactor evidence="1 14">
        <name>heme</name>
        <dbReference type="ChEBI" id="CHEBI:30413"/>
    </cofactor>
</comment>
<keyword evidence="9" id="KW-0492">Microsome</keyword>
<keyword evidence="16" id="KW-0812">Transmembrane</keyword>
<dbReference type="GO" id="GO:0016712">
    <property type="term" value="F:oxidoreductase activity, acting on paired donors, with incorporation or reduction of molecular oxygen, reduced flavin or flavoprotein as one donor, and incorporation of one atom of oxygen"/>
    <property type="evidence" value="ECO:0007669"/>
    <property type="project" value="TreeGrafter"/>
</dbReference>
<proteinExistence type="inferred from homology"/>
<dbReference type="Proteomes" id="UP001378592">
    <property type="component" value="Unassembled WGS sequence"/>
</dbReference>